<sequence length="159" mass="17934">MMNWIKFIAAFLLALTLVITVLVFYNANKPFSAVTDKAEADVLANGQLKVVNHSEVYNGTKAMVIVYGIDEEDIEKAVFIDEKTGEMLDEVAISDGVTSDVAIKTVRSELKVEKIIHVKLGLEEDVPVWEVAFKSENGKLNYVYVFFESGEWWKRILNL</sequence>
<dbReference type="RefSeq" id="WP_317970783.1">
    <property type="nucleotide sequence ID" value="NZ_CP129118.1"/>
</dbReference>
<organism evidence="2 3">
    <name type="scientific">Sporosarcina oncorhynchi</name>
    <dbReference type="NCBI Taxonomy" id="3056444"/>
    <lineage>
        <taxon>Bacteria</taxon>
        <taxon>Bacillati</taxon>
        <taxon>Bacillota</taxon>
        <taxon>Bacilli</taxon>
        <taxon>Bacillales</taxon>
        <taxon>Caryophanaceae</taxon>
        <taxon>Sporosarcina</taxon>
    </lineage>
</organism>
<dbReference type="Gene3D" id="3.10.450.40">
    <property type="match status" value="2"/>
</dbReference>
<dbReference type="EMBL" id="CP129118">
    <property type="protein sequence ID" value="WOV89077.1"/>
    <property type="molecule type" value="Genomic_DNA"/>
</dbReference>
<protein>
    <submittedName>
        <fullName evidence="2">DUF5590 domain-containing protein</fullName>
    </submittedName>
</protein>
<evidence type="ECO:0000259" key="1">
    <source>
        <dbReference type="Pfam" id="PF17881"/>
    </source>
</evidence>
<dbReference type="InterPro" id="IPR041401">
    <property type="entry name" value="TseB-like_dom"/>
</dbReference>
<accession>A0ABZ0L961</accession>
<gene>
    <name evidence="2" type="ORF">QWT69_08225</name>
</gene>
<dbReference type="Pfam" id="PF17881">
    <property type="entry name" value="TseB"/>
    <property type="match status" value="1"/>
</dbReference>
<dbReference type="SUPFAM" id="SSF54403">
    <property type="entry name" value="Cystatin/monellin"/>
    <property type="match status" value="2"/>
</dbReference>
<dbReference type="InterPro" id="IPR046350">
    <property type="entry name" value="Cystatin_sf"/>
</dbReference>
<dbReference type="Proteomes" id="UP001303902">
    <property type="component" value="Chromosome"/>
</dbReference>
<keyword evidence="3" id="KW-1185">Reference proteome</keyword>
<evidence type="ECO:0000313" key="3">
    <source>
        <dbReference type="Proteomes" id="UP001303902"/>
    </source>
</evidence>
<proteinExistence type="predicted"/>
<evidence type="ECO:0000313" key="2">
    <source>
        <dbReference type="EMBL" id="WOV89077.1"/>
    </source>
</evidence>
<reference evidence="2 3" key="1">
    <citation type="submission" date="2023-06" db="EMBL/GenBank/DDBJ databases">
        <title>Sporosarcina sp. nov., isolated from Korean tranditional fermented seafood 'Jeotgal'.</title>
        <authorList>
            <person name="Yang A.I."/>
            <person name="Shin N.-R."/>
        </authorList>
    </citation>
    <scope>NUCLEOTIDE SEQUENCE [LARGE SCALE GENOMIC DNA]</scope>
    <source>
        <strain evidence="2 3">T2O-4</strain>
    </source>
</reference>
<name>A0ABZ0L961_9BACL</name>
<feature type="domain" description="Cell wall elongation regulator TseB-like" evidence="1">
    <location>
        <begin position="38"/>
        <end position="80"/>
    </location>
</feature>